<feature type="signal peptide" evidence="1">
    <location>
        <begin position="1"/>
        <end position="19"/>
    </location>
</feature>
<comment type="caution">
    <text evidence="2">The sequence shown here is derived from an EMBL/GenBank/DDBJ whole genome shotgun (WGS) entry which is preliminary data.</text>
</comment>
<sequence length="262" mass="29375">MLKKLILASIFILSLSAFSQETIKLKGKITNDSLEGSFINIINKTLNTGTINSSSGEFEISVRQNDTLVFSSIQYEKQEIPITSLIYEAGFLRVKLVPGINQLEEVRINNISLTGDLNRDTGNMDNYSMSGFGIPNLNREPISAAERRLSTASSWNPSTMGGGGGAVGLDPLLNALSGRTKKLKKIVANEKLQSMMQQGVDAFPVSFYVEELKIPEEEITNFVYYCAENHQLKYLLEDEKRLDLLEFYKKYAVEFLEFRTSE</sequence>
<keyword evidence="1" id="KW-0732">Signal</keyword>
<evidence type="ECO:0008006" key="4">
    <source>
        <dbReference type="Google" id="ProtNLM"/>
    </source>
</evidence>
<dbReference type="Proteomes" id="UP001262582">
    <property type="component" value="Unassembled WGS sequence"/>
</dbReference>
<dbReference type="EMBL" id="JAVRHK010000002">
    <property type="protein sequence ID" value="MDT0675759.1"/>
    <property type="molecule type" value="Genomic_DNA"/>
</dbReference>
<reference evidence="2 3" key="1">
    <citation type="submission" date="2023-09" db="EMBL/GenBank/DDBJ databases">
        <authorList>
            <person name="Rey-Velasco X."/>
        </authorList>
    </citation>
    <scope>NUCLEOTIDE SEQUENCE [LARGE SCALE GENOMIC DNA]</scope>
    <source>
        <strain evidence="2 3">F117</strain>
    </source>
</reference>
<feature type="chain" id="PRO_5047258561" description="CarboxypepD_reg-like domain-containing protein" evidence="1">
    <location>
        <begin position="20"/>
        <end position="262"/>
    </location>
</feature>
<organism evidence="2 3">
    <name type="scientific">Autumnicola musiva</name>
    <dbReference type="NCBI Taxonomy" id="3075589"/>
    <lineage>
        <taxon>Bacteria</taxon>
        <taxon>Pseudomonadati</taxon>
        <taxon>Bacteroidota</taxon>
        <taxon>Flavobacteriia</taxon>
        <taxon>Flavobacteriales</taxon>
        <taxon>Flavobacteriaceae</taxon>
        <taxon>Autumnicola</taxon>
    </lineage>
</organism>
<protein>
    <recommendedName>
        <fullName evidence="4">CarboxypepD_reg-like domain-containing protein</fullName>
    </recommendedName>
</protein>
<dbReference type="SUPFAM" id="SSF49464">
    <property type="entry name" value="Carboxypeptidase regulatory domain-like"/>
    <property type="match status" value="1"/>
</dbReference>
<dbReference type="InterPro" id="IPR008969">
    <property type="entry name" value="CarboxyPept-like_regulatory"/>
</dbReference>
<keyword evidence="3" id="KW-1185">Reference proteome</keyword>
<proteinExistence type="predicted"/>
<name>A0ABU3D2N7_9FLAO</name>
<accession>A0ABU3D2N7</accession>
<evidence type="ECO:0000313" key="2">
    <source>
        <dbReference type="EMBL" id="MDT0675759.1"/>
    </source>
</evidence>
<evidence type="ECO:0000256" key="1">
    <source>
        <dbReference type="SAM" id="SignalP"/>
    </source>
</evidence>
<dbReference type="RefSeq" id="WP_311502155.1">
    <property type="nucleotide sequence ID" value="NZ_JAVRHK010000002.1"/>
</dbReference>
<evidence type="ECO:0000313" key="3">
    <source>
        <dbReference type="Proteomes" id="UP001262582"/>
    </source>
</evidence>
<gene>
    <name evidence="2" type="ORF">RM539_04075</name>
</gene>